<feature type="compositionally biased region" description="Basic residues" evidence="1">
    <location>
        <begin position="429"/>
        <end position="438"/>
    </location>
</feature>
<feature type="compositionally biased region" description="Low complexity" evidence="1">
    <location>
        <begin position="342"/>
        <end position="355"/>
    </location>
</feature>
<feature type="region of interest" description="Disordered" evidence="1">
    <location>
        <begin position="144"/>
        <end position="171"/>
    </location>
</feature>
<feature type="compositionally biased region" description="Pro residues" evidence="1">
    <location>
        <begin position="457"/>
        <end position="472"/>
    </location>
</feature>
<comment type="caution">
    <text evidence="2">The sequence shown here is derived from an EMBL/GenBank/DDBJ whole genome shotgun (WGS) entry which is preliminary data.</text>
</comment>
<evidence type="ECO:0000313" key="2">
    <source>
        <dbReference type="EMBL" id="KAK9907322.1"/>
    </source>
</evidence>
<dbReference type="Proteomes" id="UP001491310">
    <property type="component" value="Unassembled WGS sequence"/>
</dbReference>
<dbReference type="EMBL" id="JALJOT010000009">
    <property type="protein sequence ID" value="KAK9907322.1"/>
    <property type="molecule type" value="Genomic_DNA"/>
</dbReference>
<proteinExistence type="predicted"/>
<feature type="region of interest" description="Disordered" evidence="1">
    <location>
        <begin position="306"/>
        <end position="328"/>
    </location>
</feature>
<evidence type="ECO:0000313" key="3">
    <source>
        <dbReference type="Proteomes" id="UP001491310"/>
    </source>
</evidence>
<name>A0ABR2YKD5_9CHLO</name>
<sequence>MESPVTESDDTGVSAALEKIISLESRLRQAIQNSHPLSSSFDRDAASADREREALLAVGGQLEMLEDKLRELRLLALDPREYDDRTVTLSQLDSLRRELISTAKNNLKYVDFGKDVIKDVIAFAEVSENPSPREVPLSPIQATLQGQYPGNTPLREPSPSHSLGKALEWDTPPRAKRDLRLHTDYLNSFDEPLPPPADSPAQEDYFGRRSITPEPAALRHEEDAAERILGGSAGRSASRSGSKPRGAVTRLLSNPLFAPPQAPSHDRLGCEGVLVDDDLYTSTNSGSRYQHDPEYGGKLSLSGWKEAKSGAVQPPQPAPPMPPDHPRVRELAGAETVNGPISDAQSEASSASAASWCPPGPLRSRYIDAPTPAKPDSVEEKKSGRGSPAGKGLIWLLQEAPRLVVAGAVVAVVATSLVKAADGVAGAQKQRRGPRHSRIPVDEVYPAPPFYNTSPTAVPPTGPLFPQQPPPEMLTSRG</sequence>
<evidence type="ECO:0000256" key="1">
    <source>
        <dbReference type="SAM" id="MobiDB-lite"/>
    </source>
</evidence>
<reference evidence="2 3" key="1">
    <citation type="journal article" date="2024" name="Nat. Commun.">
        <title>Phylogenomics reveals the evolutionary origins of lichenization in chlorophyte algae.</title>
        <authorList>
            <person name="Puginier C."/>
            <person name="Libourel C."/>
            <person name="Otte J."/>
            <person name="Skaloud P."/>
            <person name="Haon M."/>
            <person name="Grisel S."/>
            <person name="Petersen M."/>
            <person name="Berrin J.G."/>
            <person name="Delaux P.M."/>
            <person name="Dal Grande F."/>
            <person name="Keller J."/>
        </authorList>
    </citation>
    <scope>NUCLEOTIDE SEQUENCE [LARGE SCALE GENOMIC DNA]</scope>
    <source>
        <strain evidence="2 3">SAG 216-7</strain>
    </source>
</reference>
<feature type="region of interest" description="Disordered" evidence="1">
    <location>
        <begin position="425"/>
        <end position="478"/>
    </location>
</feature>
<organism evidence="2 3">
    <name type="scientific">Coccomyxa subellipsoidea</name>
    <dbReference type="NCBI Taxonomy" id="248742"/>
    <lineage>
        <taxon>Eukaryota</taxon>
        <taxon>Viridiplantae</taxon>
        <taxon>Chlorophyta</taxon>
        <taxon>core chlorophytes</taxon>
        <taxon>Trebouxiophyceae</taxon>
        <taxon>Trebouxiophyceae incertae sedis</taxon>
        <taxon>Coccomyxaceae</taxon>
        <taxon>Coccomyxa</taxon>
    </lineage>
</organism>
<keyword evidence="3" id="KW-1185">Reference proteome</keyword>
<feature type="region of interest" description="Disordered" evidence="1">
    <location>
        <begin position="340"/>
        <end position="388"/>
    </location>
</feature>
<protein>
    <submittedName>
        <fullName evidence="2">Uncharacterized protein</fullName>
    </submittedName>
</protein>
<feature type="region of interest" description="Disordered" evidence="1">
    <location>
        <begin position="186"/>
        <end position="205"/>
    </location>
</feature>
<gene>
    <name evidence="2" type="ORF">WJX75_001432</name>
</gene>
<accession>A0ABR2YKD5</accession>
<feature type="compositionally biased region" description="Pro residues" evidence="1">
    <location>
        <begin position="314"/>
        <end position="323"/>
    </location>
</feature>